<gene>
    <name evidence="1" type="ORF">ECRASSUSDP1_LOCUS19804</name>
</gene>
<dbReference type="Pfam" id="PF10300">
    <property type="entry name" value="Iml2-TPR_39"/>
    <property type="match status" value="1"/>
</dbReference>
<comment type="caution">
    <text evidence="1">The sequence shown here is derived from an EMBL/GenBank/DDBJ whole genome shotgun (WGS) entry which is preliminary data.</text>
</comment>
<name>A0AAD2D2E3_EUPCR</name>
<dbReference type="InterPro" id="IPR011990">
    <property type="entry name" value="TPR-like_helical_dom_sf"/>
</dbReference>
<dbReference type="Proteomes" id="UP001295684">
    <property type="component" value="Unassembled WGS sequence"/>
</dbReference>
<dbReference type="AlphaFoldDB" id="A0AAD2D2E3"/>
<dbReference type="PANTHER" id="PTHR31859">
    <property type="entry name" value="TETRATRICOPEPTIDE REPEAT PROTEIN 39 FAMILY MEMBER"/>
    <property type="match status" value="1"/>
</dbReference>
<organism evidence="1 2">
    <name type="scientific">Euplotes crassus</name>
    <dbReference type="NCBI Taxonomy" id="5936"/>
    <lineage>
        <taxon>Eukaryota</taxon>
        <taxon>Sar</taxon>
        <taxon>Alveolata</taxon>
        <taxon>Ciliophora</taxon>
        <taxon>Intramacronucleata</taxon>
        <taxon>Spirotrichea</taxon>
        <taxon>Hypotrichia</taxon>
        <taxon>Euplotida</taxon>
        <taxon>Euplotidae</taxon>
        <taxon>Moneuplotes</taxon>
    </lineage>
</organism>
<sequence>MFDSVEWDTLLFTFKFDEIESRMADGEMNCFYNFYKDPSVCFTPLVINFMKAALNSDKQLAKETIKTTELCMNTIKSRHCCYDKKGKEITIQSFLSKKWKVKDLEAINKLTIELDNETTANFSARALAVTSELQALIALLQMISGNYLKGAYNLRKAWKSYENLANLNKFISENDANQLTILEDKAYMSHFLLGYGAFHFFCSLVPKSFQWVLKICGFTGDRDAGIKELYQCLNLGQRRASFAGLILLWIESFFYEDYVKGEQLFNKLVEEYPEGGLYYYLGGYLSRVQGNIDQALERFTLSYEKNDQFFEMENICKYEIGWCQYLKNDYETAKDLFEEFLANHTSNTYKAWCHWQLGYCYYFLDQKDEAMRNMAMVKDYKRKHYSWDEYCYRKSKEFIKDISRIEMELHKIYNLIKCRKLKRAEKFLQILEESYDVESDNDHKAYFLYLKAKIEFYKDNREAAWEIYEEIIDLPKKEKYLSAFSKYRLLLLKIKDMENYGDDYHEVDPEDLKYVKNTIKSISKMSGYDFEKPLTRKLERVKDYFKEGYCLKF</sequence>
<evidence type="ECO:0000313" key="2">
    <source>
        <dbReference type="Proteomes" id="UP001295684"/>
    </source>
</evidence>
<dbReference type="PANTHER" id="PTHR31859:SF1">
    <property type="entry name" value="TETRATRICOPEPTIDE REPEAT PROTEIN 39C"/>
    <property type="match status" value="1"/>
</dbReference>
<reference evidence="1" key="1">
    <citation type="submission" date="2023-07" db="EMBL/GenBank/DDBJ databases">
        <authorList>
            <consortium name="AG Swart"/>
            <person name="Singh M."/>
            <person name="Singh A."/>
            <person name="Seah K."/>
            <person name="Emmerich C."/>
        </authorList>
    </citation>
    <scope>NUCLEOTIDE SEQUENCE</scope>
    <source>
        <strain evidence="1">DP1</strain>
    </source>
</reference>
<evidence type="ECO:0008006" key="3">
    <source>
        <dbReference type="Google" id="ProtNLM"/>
    </source>
</evidence>
<protein>
    <recommendedName>
        <fullName evidence="3">Tetratricopeptide repeat protein</fullName>
    </recommendedName>
</protein>
<dbReference type="SUPFAM" id="SSF48452">
    <property type="entry name" value="TPR-like"/>
    <property type="match status" value="1"/>
</dbReference>
<dbReference type="Gene3D" id="1.25.40.10">
    <property type="entry name" value="Tetratricopeptide repeat domain"/>
    <property type="match status" value="1"/>
</dbReference>
<evidence type="ECO:0000313" key="1">
    <source>
        <dbReference type="EMBL" id="CAI2378409.1"/>
    </source>
</evidence>
<keyword evidence="2" id="KW-1185">Reference proteome</keyword>
<proteinExistence type="predicted"/>
<dbReference type="InterPro" id="IPR019412">
    <property type="entry name" value="IML2/TPR_39"/>
</dbReference>
<accession>A0AAD2D2E3</accession>
<dbReference type="EMBL" id="CAMPGE010020130">
    <property type="protein sequence ID" value="CAI2378409.1"/>
    <property type="molecule type" value="Genomic_DNA"/>
</dbReference>